<evidence type="ECO:0000256" key="1">
    <source>
        <dbReference type="ARBA" id="ARBA00001784"/>
    </source>
</evidence>
<protein>
    <recommendedName>
        <fullName evidence="5">Alpha-acetolactate decarboxylase</fullName>
        <ecNumber evidence="4">4.1.1.5</ecNumber>
    </recommendedName>
</protein>
<evidence type="ECO:0000313" key="10">
    <source>
        <dbReference type="Proteomes" id="UP000236546"/>
    </source>
</evidence>
<accession>A0A2K0T9Q9</accession>
<keyword evidence="7" id="KW-0005">Acetoin biosynthesis</keyword>
<dbReference type="SUPFAM" id="SSF117856">
    <property type="entry name" value="AF0104/ALDC/Ptd012-like"/>
    <property type="match status" value="1"/>
</dbReference>
<dbReference type="UniPathway" id="UPA00626">
    <property type="reaction ID" value="UER00678"/>
</dbReference>
<dbReference type="OrthoDB" id="509395at2759"/>
<comment type="pathway">
    <text evidence="2">Polyol metabolism; (R,R)-butane-2,3-diol biosynthesis; (R,R)-butane-2,3-diol from pyruvate: step 2/3.</text>
</comment>
<evidence type="ECO:0000313" key="9">
    <source>
        <dbReference type="EMBL" id="PNP42255.1"/>
    </source>
</evidence>
<dbReference type="EMBL" id="MTYH01000051">
    <property type="protein sequence ID" value="PNP42255.1"/>
    <property type="molecule type" value="Genomic_DNA"/>
</dbReference>
<evidence type="ECO:0000256" key="5">
    <source>
        <dbReference type="ARBA" id="ARBA00020164"/>
    </source>
</evidence>
<evidence type="ECO:0000256" key="4">
    <source>
        <dbReference type="ARBA" id="ARBA00013204"/>
    </source>
</evidence>
<dbReference type="EC" id="4.1.1.5" evidence="4"/>
<name>A0A2K0T9Q9_9HYPO</name>
<dbReference type="PANTHER" id="PTHR35524:SF1">
    <property type="entry name" value="ALPHA-ACETOLACTATE DECARBOXYLASE"/>
    <property type="match status" value="1"/>
</dbReference>
<evidence type="ECO:0000256" key="7">
    <source>
        <dbReference type="ARBA" id="ARBA00023061"/>
    </source>
</evidence>
<evidence type="ECO:0000256" key="8">
    <source>
        <dbReference type="ARBA" id="ARBA00023239"/>
    </source>
</evidence>
<comment type="similarity">
    <text evidence="3">Belongs to the alpha-acetolactate decarboxylase family.</text>
</comment>
<evidence type="ECO:0000256" key="3">
    <source>
        <dbReference type="ARBA" id="ARBA00007106"/>
    </source>
</evidence>
<dbReference type="GO" id="GO:0045151">
    <property type="term" value="P:acetoin biosynthetic process"/>
    <property type="evidence" value="ECO:0007669"/>
    <property type="project" value="UniProtKB-KW"/>
</dbReference>
<evidence type="ECO:0000256" key="6">
    <source>
        <dbReference type="ARBA" id="ARBA00022793"/>
    </source>
</evidence>
<organism evidence="9 10">
    <name type="scientific">Trichoderma gamsii</name>
    <dbReference type="NCBI Taxonomy" id="398673"/>
    <lineage>
        <taxon>Eukaryota</taxon>
        <taxon>Fungi</taxon>
        <taxon>Dikarya</taxon>
        <taxon>Ascomycota</taxon>
        <taxon>Pezizomycotina</taxon>
        <taxon>Sordariomycetes</taxon>
        <taxon>Hypocreomycetidae</taxon>
        <taxon>Hypocreales</taxon>
        <taxon>Hypocreaceae</taxon>
        <taxon>Trichoderma</taxon>
    </lineage>
</organism>
<dbReference type="AlphaFoldDB" id="A0A2K0T9Q9"/>
<sequence>MAYNELYQYSVVSALMEGLGDFGLPYKDLVSHGDHGLGTFRRMDGEMIALDGQVYQMKADGSIIKVDTTGGSDIAPFAQLTRFQASATADVEFKDKQGFSDALSKLLPKTKNHFVAFRVDGLFKVVAVRTAGGQFCRHENIRELHKRQTTYEFTNVRGSIIGFRSPEFLQGVGVAGDHLHFISDERDRGGHVLEVTTLEGSPVKLSAAVQSKVHLEFPEDEDYKEVNLKVDADRIRIVEG</sequence>
<dbReference type="NCBIfam" id="TIGR01252">
    <property type="entry name" value="acetolac_decarb"/>
    <property type="match status" value="1"/>
</dbReference>
<reference evidence="9 10" key="1">
    <citation type="submission" date="2017-02" db="EMBL/GenBank/DDBJ databases">
        <title>Genomes of Trichoderma spp. with biocontrol activity.</title>
        <authorList>
            <person name="Gardiner D."/>
            <person name="Kazan K."/>
            <person name="Vos C."/>
            <person name="Harvey P."/>
        </authorList>
    </citation>
    <scope>NUCLEOTIDE SEQUENCE [LARGE SCALE GENOMIC DNA]</scope>
    <source>
        <strain evidence="9 10">A5MH</strain>
    </source>
</reference>
<keyword evidence="6" id="KW-0210">Decarboxylase</keyword>
<evidence type="ECO:0000256" key="2">
    <source>
        <dbReference type="ARBA" id="ARBA00005170"/>
    </source>
</evidence>
<dbReference type="Pfam" id="PF03306">
    <property type="entry name" value="AAL_decarboxy"/>
    <property type="match status" value="1"/>
</dbReference>
<dbReference type="CDD" id="cd17299">
    <property type="entry name" value="acetolactate_decarboxylase"/>
    <property type="match status" value="1"/>
</dbReference>
<dbReference type="Proteomes" id="UP000236546">
    <property type="component" value="Unassembled WGS sequence"/>
</dbReference>
<dbReference type="Gene3D" id="3.30.1330.80">
    <property type="entry name" value="Hypothetical protein, similar to alpha- acetolactate decarboxylase, domain 2"/>
    <property type="match status" value="2"/>
</dbReference>
<proteinExistence type="inferred from homology"/>
<dbReference type="PIRSF" id="PIRSF001332">
    <property type="entry name" value="Acetolac_decarb"/>
    <property type="match status" value="1"/>
</dbReference>
<gene>
    <name evidence="9" type="ORF">TGAMA5MH_05937</name>
</gene>
<dbReference type="PANTHER" id="PTHR35524">
    <property type="entry name" value="ALPHA-ACETOLACTATE DECARBOXYLASE"/>
    <property type="match status" value="1"/>
</dbReference>
<dbReference type="GO" id="GO:0047605">
    <property type="term" value="F:acetolactate decarboxylase activity"/>
    <property type="evidence" value="ECO:0007669"/>
    <property type="project" value="UniProtKB-EC"/>
</dbReference>
<comment type="caution">
    <text evidence="9">The sequence shown here is derived from an EMBL/GenBank/DDBJ whole genome shotgun (WGS) entry which is preliminary data.</text>
</comment>
<keyword evidence="8" id="KW-0456">Lyase</keyword>
<dbReference type="InterPro" id="IPR005128">
    <property type="entry name" value="Acetolactate_a_deCO2ase"/>
</dbReference>
<comment type="catalytic activity">
    <reaction evidence="1">
        <text>(2S)-2-acetolactate + H(+) = (R)-acetoin + CO2</text>
        <dbReference type="Rhea" id="RHEA:21580"/>
        <dbReference type="ChEBI" id="CHEBI:15378"/>
        <dbReference type="ChEBI" id="CHEBI:15686"/>
        <dbReference type="ChEBI" id="CHEBI:16526"/>
        <dbReference type="ChEBI" id="CHEBI:58476"/>
        <dbReference type="EC" id="4.1.1.5"/>
    </reaction>
</comment>